<keyword evidence="2" id="KW-1185">Reference proteome</keyword>
<sequence length="157" mass="17494">MLKLLHVACANLLDGTSKVVSMKKSVSKRVPRLPLLSAQATPSAGAWIIQRNEAPSYDAPTCERCGTSEYLVYENVTLLLDSKRVQPPCWDVEYWCGACESFYGMLTTYVPEDRQAVRLAAENPRYVHYRVTELDRGNSTKVARGARQQLPGLTAVD</sequence>
<organism evidence="1 2">
    <name type="scientific">Paeniglutamicibacter sulfureus</name>
    <dbReference type="NCBI Taxonomy" id="43666"/>
    <lineage>
        <taxon>Bacteria</taxon>
        <taxon>Bacillati</taxon>
        <taxon>Actinomycetota</taxon>
        <taxon>Actinomycetes</taxon>
        <taxon>Micrococcales</taxon>
        <taxon>Micrococcaceae</taxon>
        <taxon>Paeniglutamicibacter</taxon>
    </lineage>
</organism>
<dbReference type="Proteomes" id="UP001183817">
    <property type="component" value="Unassembled WGS sequence"/>
</dbReference>
<reference evidence="1 2" key="1">
    <citation type="submission" date="2023-07" db="EMBL/GenBank/DDBJ databases">
        <title>Sequencing the genomes of 1000 actinobacteria strains.</title>
        <authorList>
            <person name="Klenk H.-P."/>
        </authorList>
    </citation>
    <scope>NUCLEOTIDE SEQUENCE [LARGE SCALE GENOMIC DNA]</scope>
    <source>
        <strain evidence="1 2">DSM 20167</strain>
    </source>
</reference>
<proteinExistence type="predicted"/>
<dbReference type="EMBL" id="JAVDYI010000001">
    <property type="protein sequence ID" value="MDR7360299.1"/>
    <property type="molecule type" value="Genomic_DNA"/>
</dbReference>
<comment type="caution">
    <text evidence="1">The sequence shown here is derived from an EMBL/GenBank/DDBJ whole genome shotgun (WGS) entry which is preliminary data.</text>
</comment>
<evidence type="ECO:0000313" key="1">
    <source>
        <dbReference type="EMBL" id="MDR7360299.1"/>
    </source>
</evidence>
<name>A0ABU2BQL9_9MICC</name>
<dbReference type="RefSeq" id="WP_310293135.1">
    <property type="nucleotide sequence ID" value="NZ_BAAAWO010000001.1"/>
</dbReference>
<protein>
    <submittedName>
        <fullName evidence="1">Uncharacterized protein</fullName>
    </submittedName>
</protein>
<gene>
    <name evidence="1" type="ORF">J2S64_003990</name>
</gene>
<accession>A0ABU2BQL9</accession>
<evidence type="ECO:0000313" key="2">
    <source>
        <dbReference type="Proteomes" id="UP001183817"/>
    </source>
</evidence>